<dbReference type="PANTHER" id="PTHR35848:SF9">
    <property type="entry name" value="SLL1358 PROTEIN"/>
    <property type="match status" value="1"/>
</dbReference>
<evidence type="ECO:0000313" key="3">
    <source>
        <dbReference type="EMBL" id="OPH83877.1"/>
    </source>
</evidence>
<dbReference type="SUPFAM" id="SSF51182">
    <property type="entry name" value="RmlC-like cupins"/>
    <property type="match status" value="1"/>
</dbReference>
<organism evidence="3 4">
    <name type="scientific">Nitrobacter vulgaris</name>
    <dbReference type="NCBI Taxonomy" id="29421"/>
    <lineage>
        <taxon>Bacteria</taxon>
        <taxon>Pseudomonadati</taxon>
        <taxon>Pseudomonadota</taxon>
        <taxon>Alphaproteobacteria</taxon>
        <taxon>Hyphomicrobiales</taxon>
        <taxon>Nitrobacteraceae</taxon>
        <taxon>Nitrobacter</taxon>
    </lineage>
</organism>
<keyword evidence="1" id="KW-0479">Metal-binding</keyword>
<dbReference type="STRING" id="29421.B2M20_04720"/>
<accession>A0A1V4I0X7</accession>
<dbReference type="InterPro" id="IPR013096">
    <property type="entry name" value="Cupin_2"/>
</dbReference>
<evidence type="ECO:0000313" key="4">
    <source>
        <dbReference type="Proteomes" id="UP000189940"/>
    </source>
</evidence>
<dbReference type="InterPro" id="IPR051610">
    <property type="entry name" value="GPI/OXD"/>
</dbReference>
<keyword evidence="4" id="KW-1185">Reference proteome</keyword>
<name>A0A1V4I0X7_NITVU</name>
<dbReference type="EMBL" id="MWPQ01000020">
    <property type="protein sequence ID" value="OPH83877.1"/>
    <property type="molecule type" value="Genomic_DNA"/>
</dbReference>
<protein>
    <submittedName>
        <fullName evidence="3">Cupin</fullName>
    </submittedName>
</protein>
<reference evidence="3 4" key="1">
    <citation type="submission" date="2017-02" db="EMBL/GenBank/DDBJ databases">
        <title>Genome sequence of the nitrite-oxidizing bacterium Nitrobacter vulgaris strain Ab1.</title>
        <authorList>
            <person name="Mellbye B.L."/>
            <person name="Davis E.W."/>
            <person name="Spieck E."/>
            <person name="Chang J.H."/>
            <person name="Bottomley P.J."/>
            <person name="Sayavedra-Soto L.A."/>
        </authorList>
    </citation>
    <scope>NUCLEOTIDE SEQUENCE [LARGE SCALE GENOMIC DNA]</scope>
    <source>
        <strain evidence="3 4">Ab1</strain>
    </source>
</reference>
<evidence type="ECO:0000256" key="1">
    <source>
        <dbReference type="ARBA" id="ARBA00022723"/>
    </source>
</evidence>
<dbReference type="Gene3D" id="2.60.120.10">
    <property type="entry name" value="Jelly Rolls"/>
    <property type="match status" value="1"/>
</dbReference>
<dbReference type="PANTHER" id="PTHR35848">
    <property type="entry name" value="OXALATE-BINDING PROTEIN"/>
    <property type="match status" value="1"/>
</dbReference>
<dbReference type="Proteomes" id="UP000189940">
    <property type="component" value="Unassembled WGS sequence"/>
</dbReference>
<dbReference type="OrthoDB" id="5290459at2"/>
<proteinExistence type="predicted"/>
<dbReference type="CDD" id="cd02224">
    <property type="entry name" value="cupin_SPO2919-like"/>
    <property type="match status" value="1"/>
</dbReference>
<dbReference type="InterPro" id="IPR011051">
    <property type="entry name" value="RmlC_Cupin_sf"/>
</dbReference>
<evidence type="ECO:0000259" key="2">
    <source>
        <dbReference type="Pfam" id="PF07883"/>
    </source>
</evidence>
<comment type="caution">
    <text evidence="3">The sequence shown here is derived from an EMBL/GenBank/DDBJ whole genome shotgun (WGS) entry which is preliminary data.</text>
</comment>
<dbReference type="RefSeq" id="WP_079445932.1">
    <property type="nucleotide sequence ID" value="NZ_MWPQ01000020.1"/>
</dbReference>
<dbReference type="AlphaFoldDB" id="A0A1V4I0X7"/>
<sequence length="162" mass="17827">MSKAPDGTICIAAHDAPLRARSSNYPEPYWSQMARRQKTPLGDLFGIRNFGVNLTRLLPGGMSSLMHRHDKQDAFIFILEGQPTLATDQGEFELQSGMCAGFPAKGFAHHLINRTGSDVVYLEIGDRSPGDSATYPNDDLEAVLDSTGAWQFLHNDGKPYTE</sequence>
<dbReference type="InterPro" id="IPR014710">
    <property type="entry name" value="RmlC-like_jellyroll"/>
</dbReference>
<feature type="domain" description="Cupin type-2" evidence="2">
    <location>
        <begin position="54"/>
        <end position="124"/>
    </location>
</feature>
<dbReference type="Pfam" id="PF07883">
    <property type="entry name" value="Cupin_2"/>
    <property type="match status" value="1"/>
</dbReference>
<dbReference type="GO" id="GO:0046872">
    <property type="term" value="F:metal ion binding"/>
    <property type="evidence" value="ECO:0007669"/>
    <property type="project" value="UniProtKB-KW"/>
</dbReference>
<gene>
    <name evidence="3" type="ORF">B2M20_04720</name>
</gene>